<dbReference type="Proteomes" id="UP000019141">
    <property type="component" value="Unassembled WGS sequence"/>
</dbReference>
<gene>
    <name evidence="1" type="ORF">ETSY1_18370</name>
</gene>
<evidence type="ECO:0000313" key="1">
    <source>
        <dbReference type="EMBL" id="ETW98533.1"/>
    </source>
</evidence>
<protein>
    <submittedName>
        <fullName evidence="1">Uncharacterized protein</fullName>
    </submittedName>
</protein>
<accession>W4LKA3</accession>
<proteinExistence type="predicted"/>
<reference evidence="1 2" key="1">
    <citation type="journal article" date="2014" name="Nature">
        <title>An environmental bacterial taxon with a large and distinct metabolic repertoire.</title>
        <authorList>
            <person name="Wilson M.C."/>
            <person name="Mori T."/>
            <person name="Ruckert C."/>
            <person name="Uria A.R."/>
            <person name="Helf M.J."/>
            <person name="Takada K."/>
            <person name="Gernert C."/>
            <person name="Steffens U.A."/>
            <person name="Heycke N."/>
            <person name="Schmitt S."/>
            <person name="Rinke C."/>
            <person name="Helfrich E.J."/>
            <person name="Brachmann A.O."/>
            <person name="Gurgui C."/>
            <person name="Wakimoto T."/>
            <person name="Kracht M."/>
            <person name="Crusemann M."/>
            <person name="Hentschel U."/>
            <person name="Abe I."/>
            <person name="Matsunaga S."/>
            <person name="Kalinowski J."/>
            <person name="Takeyama H."/>
            <person name="Piel J."/>
        </authorList>
    </citation>
    <scope>NUCLEOTIDE SEQUENCE [LARGE SCALE GENOMIC DNA]</scope>
    <source>
        <strain evidence="2">TSY1</strain>
    </source>
</reference>
<dbReference type="EMBL" id="AZHW01000544">
    <property type="protein sequence ID" value="ETW98533.1"/>
    <property type="molecule type" value="Genomic_DNA"/>
</dbReference>
<dbReference type="HOGENOM" id="CLU_3231101_0_0_7"/>
<name>W4LKA3_ENTF1</name>
<organism evidence="1 2">
    <name type="scientific">Entotheonella factor</name>
    <dbReference type="NCBI Taxonomy" id="1429438"/>
    <lineage>
        <taxon>Bacteria</taxon>
        <taxon>Pseudomonadati</taxon>
        <taxon>Nitrospinota/Tectimicrobiota group</taxon>
        <taxon>Candidatus Tectimicrobiota</taxon>
        <taxon>Candidatus Entotheonellia</taxon>
        <taxon>Candidatus Entotheonellales</taxon>
        <taxon>Candidatus Entotheonellaceae</taxon>
        <taxon>Candidatus Entotheonella</taxon>
    </lineage>
</organism>
<sequence length="43" mass="4978">MAEAPVLYNSSCQLLEIHGILRFNEGEISITLDEEKTRWTKKL</sequence>
<evidence type="ECO:0000313" key="2">
    <source>
        <dbReference type="Proteomes" id="UP000019141"/>
    </source>
</evidence>
<keyword evidence="2" id="KW-1185">Reference proteome</keyword>
<dbReference type="AlphaFoldDB" id="W4LKA3"/>
<comment type="caution">
    <text evidence="1">The sequence shown here is derived from an EMBL/GenBank/DDBJ whole genome shotgun (WGS) entry which is preliminary data.</text>
</comment>